<proteinExistence type="predicted"/>
<name>A0A1W1H6L9_9BACT</name>
<dbReference type="Proteomes" id="UP000191931">
    <property type="component" value="Unassembled WGS sequence"/>
</dbReference>
<keyword evidence="2" id="KW-1185">Reference proteome</keyword>
<sequence length="39" mass="4640">MNIFKLVAVFYNTVPDNYQTNIYEIKTVNFNIDILKKKS</sequence>
<dbReference type="AlphaFoldDB" id="A0A1W1H6L9"/>
<protein>
    <submittedName>
        <fullName evidence="1">Uncharacterized protein</fullName>
    </submittedName>
</protein>
<evidence type="ECO:0000313" key="2">
    <source>
        <dbReference type="Proteomes" id="UP000191931"/>
    </source>
</evidence>
<organism evidence="1 2">
    <name type="scientific">Desulfamplus magnetovallimortis</name>
    <dbReference type="NCBI Taxonomy" id="1246637"/>
    <lineage>
        <taxon>Bacteria</taxon>
        <taxon>Pseudomonadati</taxon>
        <taxon>Thermodesulfobacteriota</taxon>
        <taxon>Desulfobacteria</taxon>
        <taxon>Desulfobacterales</taxon>
        <taxon>Desulfobacteraceae</taxon>
        <taxon>Desulfamplus</taxon>
    </lineage>
</organism>
<evidence type="ECO:0000313" key="1">
    <source>
        <dbReference type="EMBL" id="SLM28099.1"/>
    </source>
</evidence>
<reference evidence="1 2" key="1">
    <citation type="submission" date="2017-03" db="EMBL/GenBank/DDBJ databases">
        <authorList>
            <person name="Afonso C.L."/>
            <person name="Miller P.J."/>
            <person name="Scott M.A."/>
            <person name="Spackman E."/>
            <person name="Goraichik I."/>
            <person name="Dimitrov K.M."/>
            <person name="Suarez D.L."/>
            <person name="Swayne D.E."/>
        </authorList>
    </citation>
    <scope>NUCLEOTIDE SEQUENCE [LARGE SCALE GENOMIC DNA]</scope>
    <source>
        <strain evidence="1">PRJEB14757</strain>
    </source>
</reference>
<accession>A0A1W1H6L9</accession>
<gene>
    <name evidence="1" type="ORF">MTBBW1_1260021</name>
</gene>
<dbReference type="EMBL" id="FWEV01000031">
    <property type="protein sequence ID" value="SLM28099.1"/>
    <property type="molecule type" value="Genomic_DNA"/>
</dbReference>